<dbReference type="Proteomes" id="UP000024635">
    <property type="component" value="Unassembled WGS sequence"/>
</dbReference>
<keyword evidence="2" id="KW-1185">Reference proteome</keyword>
<gene>
    <name evidence="1" type="primary">Acey_s0007.g3457</name>
    <name evidence="1" type="ORF">Y032_0007g3457</name>
</gene>
<protein>
    <submittedName>
        <fullName evidence="1">Uncharacterized protein</fullName>
    </submittedName>
</protein>
<proteinExistence type="predicted"/>
<evidence type="ECO:0000313" key="2">
    <source>
        <dbReference type="Proteomes" id="UP000024635"/>
    </source>
</evidence>
<dbReference type="EMBL" id="JARK01001343">
    <property type="protein sequence ID" value="EYC28846.1"/>
    <property type="molecule type" value="Genomic_DNA"/>
</dbReference>
<organism evidence="1 2">
    <name type="scientific">Ancylostoma ceylanicum</name>
    <dbReference type="NCBI Taxonomy" id="53326"/>
    <lineage>
        <taxon>Eukaryota</taxon>
        <taxon>Metazoa</taxon>
        <taxon>Ecdysozoa</taxon>
        <taxon>Nematoda</taxon>
        <taxon>Chromadorea</taxon>
        <taxon>Rhabditida</taxon>
        <taxon>Rhabditina</taxon>
        <taxon>Rhabditomorpha</taxon>
        <taxon>Strongyloidea</taxon>
        <taxon>Ancylostomatidae</taxon>
        <taxon>Ancylostomatinae</taxon>
        <taxon>Ancylostoma</taxon>
    </lineage>
</organism>
<reference evidence="2" key="1">
    <citation type="journal article" date="2015" name="Nat. Genet.">
        <title>The genome and transcriptome of the zoonotic hookworm Ancylostoma ceylanicum identify infection-specific gene families.</title>
        <authorList>
            <person name="Schwarz E.M."/>
            <person name="Hu Y."/>
            <person name="Antoshechkin I."/>
            <person name="Miller M.M."/>
            <person name="Sternberg P.W."/>
            <person name="Aroian R.V."/>
        </authorList>
    </citation>
    <scope>NUCLEOTIDE SEQUENCE</scope>
    <source>
        <strain evidence="2">HY135</strain>
    </source>
</reference>
<sequence length="68" mass="7510">MRPRWPASICIARVDGVVLRGYRPRPRPQRQNAAGKSLAPALIGRHFAISVESQLNSGFSTRLKGSRP</sequence>
<evidence type="ECO:0000313" key="1">
    <source>
        <dbReference type="EMBL" id="EYC28846.1"/>
    </source>
</evidence>
<name>A0A016VND4_9BILA</name>
<accession>A0A016VND4</accession>
<dbReference type="AlphaFoldDB" id="A0A016VND4"/>
<comment type="caution">
    <text evidence="1">The sequence shown here is derived from an EMBL/GenBank/DDBJ whole genome shotgun (WGS) entry which is preliminary data.</text>
</comment>